<proteinExistence type="predicted"/>
<keyword evidence="3" id="KW-1185">Reference proteome</keyword>
<evidence type="ECO:0000313" key="3">
    <source>
        <dbReference type="Proteomes" id="UP000238164"/>
    </source>
</evidence>
<name>A0A2N9JF86_9ACTN</name>
<sequence length="88" mass="9747">MTMTSPECAIALERLYQFLDHELDDADADAIRAHLDACEPCLDAYGVEEHIRTLVRRCCTASKAPDALRVRVTQVTTMTVVVRQTPAG</sequence>
<dbReference type="KEGG" id="mgg:MPLG2_1173"/>
<organism evidence="2 3">
    <name type="scientific">Micropruina glycogenica</name>
    <dbReference type="NCBI Taxonomy" id="75385"/>
    <lineage>
        <taxon>Bacteria</taxon>
        <taxon>Bacillati</taxon>
        <taxon>Actinomycetota</taxon>
        <taxon>Actinomycetes</taxon>
        <taxon>Propionibacteriales</taxon>
        <taxon>Nocardioidaceae</taxon>
        <taxon>Micropruina</taxon>
    </lineage>
</organism>
<dbReference type="Pfam" id="PF13490">
    <property type="entry name" value="zf-HC2"/>
    <property type="match status" value="1"/>
</dbReference>
<protein>
    <submittedName>
        <fullName evidence="2">Mycothiol system anti-sigma-R factor</fullName>
    </submittedName>
</protein>
<dbReference type="AlphaFoldDB" id="A0A2N9JF86"/>
<dbReference type="NCBIfam" id="TIGR03988">
    <property type="entry name" value="antisig_RsrA"/>
    <property type="match status" value="1"/>
</dbReference>
<evidence type="ECO:0000313" key="2">
    <source>
        <dbReference type="EMBL" id="SPD86209.1"/>
    </source>
</evidence>
<reference evidence="2 3" key="1">
    <citation type="submission" date="2018-02" db="EMBL/GenBank/DDBJ databases">
        <authorList>
            <person name="Cohen D.B."/>
            <person name="Kent A.D."/>
        </authorList>
    </citation>
    <scope>NUCLEOTIDE SEQUENCE [LARGE SCALE GENOMIC DNA]</scope>
    <source>
        <strain evidence="2">1</strain>
    </source>
</reference>
<feature type="domain" description="Putative zinc-finger" evidence="1">
    <location>
        <begin position="8"/>
        <end position="41"/>
    </location>
</feature>
<dbReference type="InterPro" id="IPR027383">
    <property type="entry name" value="Znf_put"/>
</dbReference>
<dbReference type="InterPro" id="IPR024020">
    <property type="entry name" value="Anit_sigma_mycothiol_RsrA"/>
</dbReference>
<gene>
    <name evidence="2" type="ORF">MPLG2_1173</name>
</gene>
<accession>A0A2N9JF86</accession>
<dbReference type="Proteomes" id="UP000238164">
    <property type="component" value="Chromosome 1"/>
</dbReference>
<evidence type="ECO:0000259" key="1">
    <source>
        <dbReference type="Pfam" id="PF13490"/>
    </source>
</evidence>
<dbReference type="EMBL" id="LT985188">
    <property type="protein sequence ID" value="SPD86209.1"/>
    <property type="molecule type" value="Genomic_DNA"/>
</dbReference>